<evidence type="ECO:0000313" key="4">
    <source>
        <dbReference type="Proteomes" id="UP000075517"/>
    </source>
</evidence>
<sequence>MTKREGWEKRMDDRTFRRAMGKFATGVTVVTTDFQGEAKGMTANAFMSVSLDPKLVVVSIGHKARMHDIVKQTGKFAVNILRRDQEELSRLFAGQLKEERPVSFDWVNGHPILPEALANILCNVHSTYVAGDHTLYFGEVTDILMKDEPGDPLLFFEGKYRSIGQ</sequence>
<dbReference type="PATRIC" id="fig|1422.17.peg.2615"/>
<reference evidence="3 4" key="1">
    <citation type="submission" date="2016-01" db="EMBL/GenBank/DDBJ databases">
        <title>Draft Genome Sequences of Seven Thermophilic Sporeformers Isolated from Foods.</title>
        <authorList>
            <person name="Berendsen E.M."/>
            <person name="Wells-Bennik M.H."/>
            <person name="Krawcyk A.O."/>
            <person name="De Jong A."/>
            <person name="Holsappel S."/>
            <person name="Eijlander R.T."/>
            <person name="Kuipers O.P."/>
        </authorList>
    </citation>
    <scope>NUCLEOTIDE SEQUENCE [LARGE SCALE GENOMIC DNA]</scope>
    <source>
        <strain evidence="3 4">B4114</strain>
    </source>
</reference>
<dbReference type="Pfam" id="PF01613">
    <property type="entry name" value="Flavin_Reduct"/>
    <property type="match status" value="1"/>
</dbReference>
<dbReference type="GO" id="GO:0006208">
    <property type="term" value="P:pyrimidine nucleobase catabolic process"/>
    <property type="evidence" value="ECO:0007669"/>
    <property type="project" value="TreeGrafter"/>
</dbReference>
<dbReference type="InterPro" id="IPR050268">
    <property type="entry name" value="NADH-dep_flavin_reductase"/>
</dbReference>
<evidence type="ECO:0000259" key="2">
    <source>
        <dbReference type="SMART" id="SM00903"/>
    </source>
</evidence>
<dbReference type="GO" id="GO:0042602">
    <property type="term" value="F:riboflavin reductase (NADPH) activity"/>
    <property type="evidence" value="ECO:0007669"/>
    <property type="project" value="TreeGrafter"/>
</dbReference>
<organism evidence="3 4">
    <name type="scientific">Geobacillus stearothermophilus</name>
    <name type="common">Bacillus stearothermophilus</name>
    <dbReference type="NCBI Taxonomy" id="1422"/>
    <lineage>
        <taxon>Bacteria</taxon>
        <taxon>Bacillati</taxon>
        <taxon>Bacillota</taxon>
        <taxon>Bacilli</taxon>
        <taxon>Bacillales</taxon>
        <taxon>Anoxybacillaceae</taxon>
        <taxon>Geobacillus</taxon>
    </lineage>
</organism>
<dbReference type="InterPro" id="IPR002563">
    <property type="entry name" value="Flavin_Rdtase-like_dom"/>
</dbReference>
<dbReference type="SUPFAM" id="SSF50475">
    <property type="entry name" value="FMN-binding split barrel"/>
    <property type="match status" value="1"/>
</dbReference>
<dbReference type="GO" id="GO:0010181">
    <property type="term" value="F:FMN binding"/>
    <property type="evidence" value="ECO:0007669"/>
    <property type="project" value="InterPro"/>
</dbReference>
<protein>
    <recommendedName>
        <fullName evidence="2">Flavin reductase like domain-containing protein</fullName>
    </recommendedName>
</protein>
<name>A0A150NCX0_GEOSE</name>
<dbReference type="AlphaFoldDB" id="A0A150NCX0"/>
<dbReference type="EMBL" id="LQYY01000044">
    <property type="protein sequence ID" value="KYD34539.1"/>
    <property type="molecule type" value="Genomic_DNA"/>
</dbReference>
<evidence type="ECO:0000256" key="1">
    <source>
        <dbReference type="ARBA" id="ARBA00023002"/>
    </source>
</evidence>
<dbReference type="Gene3D" id="2.30.110.10">
    <property type="entry name" value="Electron Transport, Fmn-binding Protein, Chain A"/>
    <property type="match status" value="1"/>
</dbReference>
<evidence type="ECO:0000313" key="3">
    <source>
        <dbReference type="EMBL" id="KYD34539.1"/>
    </source>
</evidence>
<gene>
    <name evidence="3" type="ORF">B4114_2597</name>
</gene>
<accession>A0A150NCX0</accession>
<dbReference type="Proteomes" id="UP000075517">
    <property type="component" value="Unassembled WGS sequence"/>
</dbReference>
<feature type="domain" description="Flavin reductase like" evidence="2">
    <location>
        <begin position="20"/>
        <end position="162"/>
    </location>
</feature>
<keyword evidence="1" id="KW-0560">Oxidoreductase</keyword>
<dbReference type="SMART" id="SM00903">
    <property type="entry name" value="Flavin_Reduct"/>
    <property type="match status" value="1"/>
</dbReference>
<dbReference type="InterPro" id="IPR012349">
    <property type="entry name" value="Split_barrel_FMN-bd"/>
</dbReference>
<proteinExistence type="predicted"/>
<dbReference type="PANTHER" id="PTHR30466">
    <property type="entry name" value="FLAVIN REDUCTASE"/>
    <property type="match status" value="1"/>
</dbReference>
<dbReference type="PANTHER" id="PTHR30466:SF1">
    <property type="entry name" value="FMN REDUCTASE (NADH) RUTF"/>
    <property type="match status" value="1"/>
</dbReference>
<comment type="caution">
    <text evidence="3">The sequence shown here is derived from an EMBL/GenBank/DDBJ whole genome shotgun (WGS) entry which is preliminary data.</text>
</comment>